<protein>
    <submittedName>
        <fullName evidence="2">Amidohydrolase</fullName>
    </submittedName>
</protein>
<reference evidence="2 3" key="1">
    <citation type="submission" date="2022-06" db="EMBL/GenBank/DDBJ databases">
        <title>Actinoplanes abujensis sp. nov., isolated from Nigerian arid soil.</title>
        <authorList>
            <person name="Ding P."/>
        </authorList>
    </citation>
    <scope>NUCLEOTIDE SEQUENCE [LARGE SCALE GENOMIC DNA]</scope>
    <source>
        <strain evidence="3">TRM88002</strain>
    </source>
</reference>
<accession>A0ABT0Y5Z2</accession>
<keyword evidence="3" id="KW-1185">Reference proteome</keyword>
<evidence type="ECO:0000313" key="2">
    <source>
        <dbReference type="EMBL" id="MCM4080897.1"/>
    </source>
</evidence>
<dbReference type="Pfam" id="PF01546">
    <property type="entry name" value="Peptidase_M20"/>
    <property type="match status" value="1"/>
</dbReference>
<dbReference type="EMBL" id="JAMQOL010000036">
    <property type="protein sequence ID" value="MCM4080897.1"/>
    <property type="molecule type" value="Genomic_DNA"/>
</dbReference>
<dbReference type="PANTHER" id="PTHR11014">
    <property type="entry name" value="PEPTIDASE M20 FAMILY MEMBER"/>
    <property type="match status" value="1"/>
</dbReference>
<dbReference type="SUPFAM" id="SSF53187">
    <property type="entry name" value="Zn-dependent exopeptidases"/>
    <property type="match status" value="1"/>
</dbReference>
<feature type="domain" description="Peptidase M20 dimerisation" evidence="1">
    <location>
        <begin position="194"/>
        <end position="292"/>
    </location>
</feature>
<evidence type="ECO:0000313" key="3">
    <source>
        <dbReference type="Proteomes" id="UP001523216"/>
    </source>
</evidence>
<dbReference type="Pfam" id="PF07687">
    <property type="entry name" value="M20_dimer"/>
    <property type="match status" value="1"/>
</dbReference>
<organism evidence="2 3">
    <name type="scientific">Paractinoplanes hotanensis</name>
    <dbReference type="NCBI Taxonomy" id="2906497"/>
    <lineage>
        <taxon>Bacteria</taxon>
        <taxon>Bacillati</taxon>
        <taxon>Actinomycetota</taxon>
        <taxon>Actinomycetes</taxon>
        <taxon>Micromonosporales</taxon>
        <taxon>Micromonosporaceae</taxon>
        <taxon>Paractinoplanes</taxon>
    </lineage>
</organism>
<name>A0ABT0Y5Z2_9ACTN</name>
<dbReference type="Proteomes" id="UP001523216">
    <property type="component" value="Unassembled WGS sequence"/>
</dbReference>
<dbReference type="PIRSF" id="PIRSF005962">
    <property type="entry name" value="Pept_M20D_amidohydro"/>
    <property type="match status" value="1"/>
</dbReference>
<sequence length="431" mass="44198">MAIRALAPTGAVQGDVLREALGLYRHLHANPELSGAEAQTAEAFAARLRGSGFDVTTGVGGHGVVGRLTNGAGPTVLLRAELDALPVAEETGLPYASGAIARTDRAEVPVMHACGHDLHLAALAGAAAVLSADRKRWQGTLLAVGQPAEETLLGAAAMMDDGLYHRWGRPDVALAQHSAPLPAGMVAHGELMTAGSVTLEITIDGRGGHPAMPHLCVDPVVTAASIVTQLQTIRSQRIAPAEPAVLTVGHLSAGSRANVIADSATIGVTMRAYSAATLSQMRDAVERIVRAACTAAGTPGDPRIAVVAQAAINRPDPGVTAQVRAAHTDAFGAVRVGGWPPSLAAEDFPVFAADGVATGYWMLGSISPAQWRAVPGDVAAKLAHLPGNHSPRFAPHAALALPTGIQALVSAALSWIGKGPDKQRTPQTTRE</sequence>
<dbReference type="InterPro" id="IPR011650">
    <property type="entry name" value="Peptidase_M20_dimer"/>
</dbReference>
<dbReference type="NCBIfam" id="TIGR01891">
    <property type="entry name" value="amidohydrolases"/>
    <property type="match status" value="1"/>
</dbReference>
<dbReference type="InterPro" id="IPR036264">
    <property type="entry name" value="Bact_exopeptidase_dim_dom"/>
</dbReference>
<gene>
    <name evidence="2" type="ORF">LXN57_25305</name>
</gene>
<dbReference type="Gene3D" id="3.30.70.360">
    <property type="match status" value="1"/>
</dbReference>
<dbReference type="PANTHER" id="PTHR11014:SF63">
    <property type="entry name" value="METALLOPEPTIDASE, PUTATIVE (AFU_ORTHOLOGUE AFUA_6G09600)-RELATED"/>
    <property type="match status" value="1"/>
</dbReference>
<comment type="caution">
    <text evidence="2">The sequence shown here is derived from an EMBL/GenBank/DDBJ whole genome shotgun (WGS) entry which is preliminary data.</text>
</comment>
<dbReference type="Gene3D" id="3.40.630.10">
    <property type="entry name" value="Zn peptidases"/>
    <property type="match status" value="1"/>
</dbReference>
<dbReference type="InterPro" id="IPR017439">
    <property type="entry name" value="Amidohydrolase"/>
</dbReference>
<evidence type="ECO:0000259" key="1">
    <source>
        <dbReference type="Pfam" id="PF07687"/>
    </source>
</evidence>
<dbReference type="InterPro" id="IPR002933">
    <property type="entry name" value="Peptidase_M20"/>
</dbReference>
<dbReference type="SUPFAM" id="SSF55031">
    <property type="entry name" value="Bacterial exopeptidase dimerisation domain"/>
    <property type="match status" value="1"/>
</dbReference>
<proteinExistence type="predicted"/>
<dbReference type="RefSeq" id="WP_251800687.1">
    <property type="nucleotide sequence ID" value="NZ_JAMQOL010000036.1"/>
</dbReference>